<dbReference type="RefSeq" id="WP_122920828.1">
    <property type="nucleotide sequence ID" value="NZ_RHHQ01000023.1"/>
</dbReference>
<reference evidence="2 3" key="1">
    <citation type="submission" date="2018-10" db="EMBL/GenBank/DDBJ databases">
        <title>Phylogenomics of Brevibacillus.</title>
        <authorList>
            <person name="Dunlap C."/>
        </authorList>
    </citation>
    <scope>NUCLEOTIDE SEQUENCE [LARGE SCALE GENOMIC DNA]</scope>
    <source>
        <strain evidence="2 3">JCM 15716</strain>
    </source>
</reference>
<evidence type="ECO:0000313" key="3">
    <source>
        <dbReference type="Proteomes" id="UP000271031"/>
    </source>
</evidence>
<dbReference type="EMBL" id="RHHQ01000023">
    <property type="protein sequence ID" value="RNB81146.1"/>
    <property type="molecule type" value="Genomic_DNA"/>
</dbReference>
<keyword evidence="3" id="KW-1185">Reference proteome</keyword>
<accession>A0A3M8CZ88</accession>
<evidence type="ECO:0000313" key="2">
    <source>
        <dbReference type="EMBL" id="RNB81146.1"/>
    </source>
</evidence>
<gene>
    <name evidence="2" type="primary">spoIIIAG</name>
    <name evidence="2" type="ORF">EDM56_25830</name>
</gene>
<feature type="compositionally biased region" description="Basic and acidic residues" evidence="1">
    <location>
        <begin position="110"/>
        <end position="129"/>
    </location>
</feature>
<dbReference type="InterPro" id="IPR014195">
    <property type="entry name" value="Spore_III_AG"/>
</dbReference>
<dbReference type="OrthoDB" id="2381602at2"/>
<feature type="region of interest" description="Disordered" evidence="1">
    <location>
        <begin position="110"/>
        <end position="135"/>
    </location>
</feature>
<organism evidence="2 3">
    <name type="scientific">Brevibacillus fluminis</name>
    <dbReference type="NCBI Taxonomy" id="511487"/>
    <lineage>
        <taxon>Bacteria</taxon>
        <taxon>Bacillati</taxon>
        <taxon>Bacillota</taxon>
        <taxon>Bacilli</taxon>
        <taxon>Bacillales</taxon>
        <taxon>Paenibacillaceae</taxon>
        <taxon>Brevibacillus</taxon>
    </lineage>
</organism>
<protein>
    <submittedName>
        <fullName evidence="2">Stage III sporulation protein AG</fullName>
    </submittedName>
</protein>
<dbReference type="NCBIfam" id="TIGR02830">
    <property type="entry name" value="spore_III_AG"/>
    <property type="match status" value="1"/>
</dbReference>
<proteinExistence type="predicted"/>
<comment type="caution">
    <text evidence="2">The sequence shown here is derived from an EMBL/GenBank/DDBJ whole genome shotgun (WGS) entry which is preliminary data.</text>
</comment>
<sequence>MFAKWKPSMRYLFILLGVGAVLMILTDFLGSDKDKPLGLGSMQQQETLPAAGQDHAAGSVAAGSSASNDWIKEYENNYETQLAEILEAVIGVGQVQVMVNLDSTPEIVIEKNRDSRTTSTQETDKERATRNQSEQTLQEQALVLKDSKQEQPVVLKTLKPKVRGVLVVAKGAENVQIKAWILEAVQKVLDVPAYKISILPKKG</sequence>
<name>A0A3M8CZ88_9BACL</name>
<dbReference type="AlphaFoldDB" id="A0A3M8CZ88"/>
<dbReference type="Proteomes" id="UP000271031">
    <property type="component" value="Unassembled WGS sequence"/>
</dbReference>
<evidence type="ECO:0000256" key="1">
    <source>
        <dbReference type="SAM" id="MobiDB-lite"/>
    </source>
</evidence>